<evidence type="ECO:0000256" key="5">
    <source>
        <dbReference type="ARBA" id="ARBA00022777"/>
    </source>
</evidence>
<feature type="compositionally biased region" description="Low complexity" evidence="10">
    <location>
        <begin position="345"/>
        <end position="358"/>
    </location>
</feature>
<dbReference type="FunFam" id="3.30.200.20:FF:000035">
    <property type="entry name" value="Serine/threonine protein kinase Stk1"/>
    <property type="match status" value="1"/>
</dbReference>
<dbReference type="Gene3D" id="1.10.510.10">
    <property type="entry name" value="Transferase(Phosphotransferase) domain 1"/>
    <property type="match status" value="1"/>
</dbReference>
<name>A0A4P6K5F0_KTERU</name>
<dbReference type="PROSITE" id="PS50011">
    <property type="entry name" value="PROTEIN_KINASE_DOM"/>
    <property type="match status" value="1"/>
</dbReference>
<dbReference type="InterPro" id="IPR008271">
    <property type="entry name" value="Ser/Thr_kinase_AS"/>
</dbReference>
<keyword evidence="3" id="KW-0808">Transferase</keyword>
<dbReference type="Gene3D" id="2.60.200.20">
    <property type="match status" value="1"/>
</dbReference>
<feature type="binding site" evidence="9">
    <location>
        <position position="74"/>
    </location>
    <ligand>
        <name>ATP</name>
        <dbReference type="ChEBI" id="CHEBI:30616"/>
    </ligand>
</feature>
<gene>
    <name evidence="13" type="ORF">EPA93_47385</name>
</gene>
<evidence type="ECO:0000313" key="13">
    <source>
        <dbReference type="EMBL" id="QBD83183.1"/>
    </source>
</evidence>
<feature type="domain" description="FHA" evidence="11">
    <location>
        <begin position="429"/>
        <end position="478"/>
    </location>
</feature>
<dbReference type="SUPFAM" id="SSF49879">
    <property type="entry name" value="SMAD/FHA domain"/>
    <property type="match status" value="1"/>
</dbReference>
<dbReference type="GO" id="GO:0004674">
    <property type="term" value="F:protein serine/threonine kinase activity"/>
    <property type="evidence" value="ECO:0007669"/>
    <property type="project" value="UniProtKB-KW"/>
</dbReference>
<dbReference type="AlphaFoldDB" id="A0A4P6K5F0"/>
<dbReference type="Proteomes" id="UP000290365">
    <property type="component" value="Chromosome"/>
</dbReference>
<dbReference type="InterPro" id="IPR000253">
    <property type="entry name" value="FHA_dom"/>
</dbReference>
<keyword evidence="4 9" id="KW-0547">Nucleotide-binding</keyword>
<dbReference type="PANTHER" id="PTHR43289:SF6">
    <property type="entry name" value="SERINE_THREONINE-PROTEIN KINASE NEKL-3"/>
    <property type="match status" value="1"/>
</dbReference>
<dbReference type="InterPro" id="IPR017441">
    <property type="entry name" value="Protein_kinase_ATP_BS"/>
</dbReference>
<organism evidence="13 14">
    <name type="scientific">Ktedonosporobacter rubrisoli</name>
    <dbReference type="NCBI Taxonomy" id="2509675"/>
    <lineage>
        <taxon>Bacteria</taxon>
        <taxon>Bacillati</taxon>
        <taxon>Chloroflexota</taxon>
        <taxon>Ktedonobacteria</taxon>
        <taxon>Ktedonobacterales</taxon>
        <taxon>Ktedonosporobacteraceae</taxon>
        <taxon>Ktedonosporobacter</taxon>
    </lineage>
</organism>
<dbReference type="SUPFAM" id="SSF56112">
    <property type="entry name" value="Protein kinase-like (PK-like)"/>
    <property type="match status" value="1"/>
</dbReference>
<evidence type="ECO:0000256" key="6">
    <source>
        <dbReference type="ARBA" id="ARBA00022840"/>
    </source>
</evidence>
<dbReference type="OrthoDB" id="9814968at2"/>
<dbReference type="KEGG" id="kbs:EPA93_47385"/>
<dbReference type="GO" id="GO:0005524">
    <property type="term" value="F:ATP binding"/>
    <property type="evidence" value="ECO:0007669"/>
    <property type="project" value="UniProtKB-UniRule"/>
</dbReference>
<evidence type="ECO:0000256" key="7">
    <source>
        <dbReference type="ARBA" id="ARBA00047899"/>
    </source>
</evidence>
<evidence type="ECO:0000259" key="12">
    <source>
        <dbReference type="PROSITE" id="PS50011"/>
    </source>
</evidence>
<evidence type="ECO:0000313" key="14">
    <source>
        <dbReference type="Proteomes" id="UP000290365"/>
    </source>
</evidence>
<dbReference type="SMART" id="SM00240">
    <property type="entry name" value="FHA"/>
    <property type="match status" value="1"/>
</dbReference>
<feature type="domain" description="Protein kinase" evidence="12">
    <location>
        <begin position="45"/>
        <end position="301"/>
    </location>
</feature>
<dbReference type="InterPro" id="IPR008984">
    <property type="entry name" value="SMAD_FHA_dom_sf"/>
</dbReference>
<protein>
    <recommendedName>
        <fullName evidence="1">non-specific serine/threonine protein kinase</fullName>
        <ecNumber evidence="1">2.7.11.1</ecNumber>
    </recommendedName>
</protein>
<evidence type="ECO:0000256" key="8">
    <source>
        <dbReference type="ARBA" id="ARBA00048679"/>
    </source>
</evidence>
<evidence type="ECO:0000259" key="11">
    <source>
        <dbReference type="PROSITE" id="PS50006"/>
    </source>
</evidence>
<evidence type="ECO:0000256" key="2">
    <source>
        <dbReference type="ARBA" id="ARBA00022527"/>
    </source>
</evidence>
<dbReference type="PROSITE" id="PS00108">
    <property type="entry name" value="PROTEIN_KINASE_ST"/>
    <property type="match status" value="1"/>
</dbReference>
<dbReference type="EC" id="2.7.11.1" evidence="1"/>
<dbReference type="Pfam" id="PF00498">
    <property type="entry name" value="FHA"/>
    <property type="match status" value="1"/>
</dbReference>
<dbReference type="Pfam" id="PF00069">
    <property type="entry name" value="Pkinase"/>
    <property type="match status" value="1"/>
</dbReference>
<keyword evidence="6 9" id="KW-0067">ATP-binding</keyword>
<dbReference type="Gene3D" id="3.30.200.20">
    <property type="entry name" value="Phosphorylase Kinase, domain 1"/>
    <property type="match status" value="1"/>
</dbReference>
<keyword evidence="2" id="KW-0723">Serine/threonine-protein kinase</keyword>
<dbReference type="PROSITE" id="PS50006">
    <property type="entry name" value="FHA_DOMAIN"/>
    <property type="match status" value="1"/>
</dbReference>
<dbReference type="CDD" id="cd14014">
    <property type="entry name" value="STKc_PknB_like"/>
    <property type="match status" value="1"/>
</dbReference>
<evidence type="ECO:0000256" key="10">
    <source>
        <dbReference type="SAM" id="MobiDB-lite"/>
    </source>
</evidence>
<dbReference type="InterPro" id="IPR011009">
    <property type="entry name" value="Kinase-like_dom_sf"/>
</dbReference>
<keyword evidence="5" id="KW-0418">Kinase</keyword>
<keyword evidence="14" id="KW-1185">Reference proteome</keyword>
<accession>A0A4P6K5F0</accession>
<dbReference type="PROSITE" id="PS00107">
    <property type="entry name" value="PROTEIN_KINASE_ATP"/>
    <property type="match status" value="1"/>
</dbReference>
<dbReference type="EMBL" id="CP035758">
    <property type="protein sequence ID" value="QBD83183.1"/>
    <property type="molecule type" value="Genomic_DNA"/>
</dbReference>
<evidence type="ECO:0000256" key="4">
    <source>
        <dbReference type="ARBA" id="ARBA00022741"/>
    </source>
</evidence>
<evidence type="ECO:0000256" key="1">
    <source>
        <dbReference type="ARBA" id="ARBA00012513"/>
    </source>
</evidence>
<dbReference type="PANTHER" id="PTHR43289">
    <property type="entry name" value="MITOGEN-ACTIVATED PROTEIN KINASE KINASE KINASE 20-RELATED"/>
    <property type="match status" value="1"/>
</dbReference>
<reference evidence="13 14" key="1">
    <citation type="submission" date="2019-01" db="EMBL/GenBank/DDBJ databases">
        <title>Ktedonosporobacter rubrisoli SCAWS-G2.</title>
        <authorList>
            <person name="Huang Y."/>
            <person name="Yan B."/>
        </authorList>
    </citation>
    <scope>NUCLEOTIDE SEQUENCE [LARGE SCALE GENOMIC DNA]</scope>
    <source>
        <strain evidence="13 14">SCAWS-G2</strain>
    </source>
</reference>
<sequence>MTLARSWEAETEGVVRVMQPENNYSSQVSSNDDLNMLVGKSLGQFRIVERIGAGGMAAVFKAYQPTLDRYVAIKVLPAYHAQDPIFVKRFVQEARSVAKLAHPNIVQIHDFGEQENITYIVMEYVDGGTLKDRLKKALPVPEAVDFVIQAAEGLDCAHRNGIVHRDVKPANMLIRKDGHLLLSDFGIAKILEGTTNLTRVGTGIGTPQYMSPEQGTGQPVDRRSDIYSLGIVLFHCLTGRVPYTADSPLTITVKHLHDPLPVERLVAENVPAPIVQVVVKMTAKQPHERYQSADVLIDALTSALAASNLSIPRPWRAGGLAPLVSAPSEARGQSGALGSSPGYVSQPSTPSSTSQPGIQQPVVTLTCFRCGAPNPSTRLFCTTCGDDLSNKRASADRYLGPNGRPVLARLSIQNGPMAGRSYRFHQDVTTIGRTNGNDLVISGRTVSRRHARLLFVDGRWYLEDLQSANGTLVNNVRIYQPVALNDGDVINFGDEVVVFNVTYGP</sequence>
<dbReference type="InterPro" id="IPR000719">
    <property type="entry name" value="Prot_kinase_dom"/>
</dbReference>
<dbReference type="FunFam" id="1.10.510.10:FF:000021">
    <property type="entry name" value="Serine/threonine protein kinase"/>
    <property type="match status" value="1"/>
</dbReference>
<comment type="catalytic activity">
    <reaction evidence="8">
        <text>L-seryl-[protein] + ATP = O-phospho-L-seryl-[protein] + ADP + H(+)</text>
        <dbReference type="Rhea" id="RHEA:17989"/>
        <dbReference type="Rhea" id="RHEA-COMP:9863"/>
        <dbReference type="Rhea" id="RHEA-COMP:11604"/>
        <dbReference type="ChEBI" id="CHEBI:15378"/>
        <dbReference type="ChEBI" id="CHEBI:29999"/>
        <dbReference type="ChEBI" id="CHEBI:30616"/>
        <dbReference type="ChEBI" id="CHEBI:83421"/>
        <dbReference type="ChEBI" id="CHEBI:456216"/>
        <dbReference type="EC" id="2.7.11.1"/>
    </reaction>
</comment>
<comment type="catalytic activity">
    <reaction evidence="7">
        <text>L-threonyl-[protein] + ATP = O-phospho-L-threonyl-[protein] + ADP + H(+)</text>
        <dbReference type="Rhea" id="RHEA:46608"/>
        <dbReference type="Rhea" id="RHEA-COMP:11060"/>
        <dbReference type="Rhea" id="RHEA-COMP:11605"/>
        <dbReference type="ChEBI" id="CHEBI:15378"/>
        <dbReference type="ChEBI" id="CHEBI:30013"/>
        <dbReference type="ChEBI" id="CHEBI:30616"/>
        <dbReference type="ChEBI" id="CHEBI:61977"/>
        <dbReference type="ChEBI" id="CHEBI:456216"/>
        <dbReference type="EC" id="2.7.11.1"/>
    </reaction>
</comment>
<dbReference type="CDD" id="cd00060">
    <property type="entry name" value="FHA"/>
    <property type="match status" value="1"/>
</dbReference>
<feature type="region of interest" description="Disordered" evidence="10">
    <location>
        <begin position="329"/>
        <end position="358"/>
    </location>
</feature>
<dbReference type="SMART" id="SM00220">
    <property type="entry name" value="S_TKc"/>
    <property type="match status" value="1"/>
</dbReference>
<evidence type="ECO:0000256" key="9">
    <source>
        <dbReference type="PROSITE-ProRule" id="PRU10141"/>
    </source>
</evidence>
<evidence type="ECO:0000256" key="3">
    <source>
        <dbReference type="ARBA" id="ARBA00022679"/>
    </source>
</evidence>
<proteinExistence type="predicted"/>